<dbReference type="InterPro" id="IPR052777">
    <property type="entry name" value="Acetyltransferase_Enz"/>
</dbReference>
<dbReference type="PANTHER" id="PTHR43305:SF1">
    <property type="entry name" value="FAMILY N-ACETYLTRANSFERASE, PUTATIVE (AFU_ORTHOLOGUE AFUA_2G01380)-RELATED"/>
    <property type="match status" value="1"/>
</dbReference>
<keyword evidence="2" id="KW-0808">Transferase</keyword>
<dbReference type="GO" id="GO:0016747">
    <property type="term" value="F:acyltransferase activity, transferring groups other than amino-acyl groups"/>
    <property type="evidence" value="ECO:0007669"/>
    <property type="project" value="InterPro"/>
</dbReference>
<proteinExistence type="predicted"/>
<dbReference type="Proteomes" id="UP000219522">
    <property type="component" value="Unassembled WGS sequence"/>
</dbReference>
<dbReference type="PANTHER" id="PTHR43305">
    <property type="entry name" value="FAMILY N-ACETYLTRANSFERASE, PUTATIVE (AFU_ORTHOLOGUE AFUA_2G01380)-RELATED"/>
    <property type="match status" value="1"/>
</dbReference>
<evidence type="ECO:0000313" key="2">
    <source>
        <dbReference type="EMBL" id="SOE64691.1"/>
    </source>
</evidence>
<sequence length="168" mass="18877">MSHRMTEIRAAQFPEDAERVREIFREYADGLGVDLCFQDFDTELATLPGKYAAPGGRVLLAWDGERLTGCVALRPLDAGICEMKRLYVREAGRGQQLGKRLAQAIIEMARESGYERMRLDTLPVMKTAQRLYASLGFGPIGAYVFNPVEDTLYLELDLRAQQASQLQT</sequence>
<dbReference type="RefSeq" id="WP_374730490.1">
    <property type="nucleotide sequence ID" value="NZ_FCOG02000020.1"/>
</dbReference>
<evidence type="ECO:0000313" key="3">
    <source>
        <dbReference type="Proteomes" id="UP000219522"/>
    </source>
</evidence>
<dbReference type="Pfam" id="PF00583">
    <property type="entry name" value="Acetyltransf_1"/>
    <property type="match status" value="1"/>
</dbReference>
<organism evidence="2 3">
    <name type="scientific">Caballeronia arationis</name>
    <dbReference type="NCBI Taxonomy" id="1777142"/>
    <lineage>
        <taxon>Bacteria</taxon>
        <taxon>Pseudomonadati</taxon>
        <taxon>Pseudomonadota</taxon>
        <taxon>Betaproteobacteria</taxon>
        <taxon>Burkholderiales</taxon>
        <taxon>Burkholderiaceae</taxon>
        <taxon>Caballeronia</taxon>
    </lineage>
</organism>
<name>A0A7Z7I5R2_9BURK</name>
<gene>
    <name evidence="2" type="ORF">SAMN05446927_2777</name>
</gene>
<dbReference type="EMBL" id="OCSU01000001">
    <property type="protein sequence ID" value="SOE64691.1"/>
    <property type="molecule type" value="Genomic_DNA"/>
</dbReference>
<keyword evidence="3" id="KW-1185">Reference proteome</keyword>
<dbReference type="AlphaFoldDB" id="A0A7Z7I5R2"/>
<dbReference type="CDD" id="cd04301">
    <property type="entry name" value="NAT_SF"/>
    <property type="match status" value="1"/>
</dbReference>
<feature type="domain" description="N-acetyltransferase" evidence="1">
    <location>
        <begin position="6"/>
        <end position="159"/>
    </location>
</feature>
<reference evidence="2 3" key="1">
    <citation type="submission" date="2017-09" db="EMBL/GenBank/DDBJ databases">
        <authorList>
            <person name="Varghese N."/>
            <person name="Submissions S."/>
        </authorList>
    </citation>
    <scope>NUCLEOTIDE SEQUENCE [LARGE SCALE GENOMIC DNA]</scope>
    <source>
        <strain evidence="2 3">OK806</strain>
    </source>
</reference>
<dbReference type="Gene3D" id="3.40.630.30">
    <property type="match status" value="1"/>
</dbReference>
<dbReference type="InterPro" id="IPR016181">
    <property type="entry name" value="Acyl_CoA_acyltransferase"/>
</dbReference>
<protein>
    <submittedName>
        <fullName evidence="2">Acetyltransferase (GNAT) family protein</fullName>
    </submittedName>
</protein>
<dbReference type="SUPFAM" id="SSF55729">
    <property type="entry name" value="Acyl-CoA N-acyltransferases (Nat)"/>
    <property type="match status" value="1"/>
</dbReference>
<dbReference type="InterPro" id="IPR000182">
    <property type="entry name" value="GNAT_dom"/>
</dbReference>
<evidence type="ECO:0000259" key="1">
    <source>
        <dbReference type="PROSITE" id="PS51186"/>
    </source>
</evidence>
<comment type="caution">
    <text evidence="2">The sequence shown here is derived from an EMBL/GenBank/DDBJ whole genome shotgun (WGS) entry which is preliminary data.</text>
</comment>
<dbReference type="PROSITE" id="PS51186">
    <property type="entry name" value="GNAT"/>
    <property type="match status" value="1"/>
</dbReference>
<accession>A0A7Z7I5R2</accession>